<dbReference type="Proteomes" id="UP000306985">
    <property type="component" value="Unassembled WGS sequence"/>
</dbReference>
<dbReference type="OrthoDB" id="3569607at2"/>
<dbReference type="GO" id="GO:0016787">
    <property type="term" value="F:hydrolase activity"/>
    <property type="evidence" value="ECO:0007669"/>
    <property type="project" value="InterPro"/>
</dbReference>
<accession>A0A4U6QJ74</accession>
<dbReference type="InterPro" id="IPR004843">
    <property type="entry name" value="Calcineurin-like_PHP"/>
</dbReference>
<reference evidence="2 3" key="1">
    <citation type="submission" date="2019-05" db="EMBL/GenBank/DDBJ databases">
        <title>Nakamurella sp. N5BH11, whole genome shotgun sequence.</title>
        <authorList>
            <person name="Tuo L."/>
        </authorList>
    </citation>
    <scope>NUCLEOTIDE SEQUENCE [LARGE SCALE GENOMIC DNA]</scope>
    <source>
        <strain evidence="2 3">N5BH11</strain>
    </source>
</reference>
<evidence type="ECO:0000313" key="3">
    <source>
        <dbReference type="Proteomes" id="UP000306985"/>
    </source>
</evidence>
<organism evidence="2 3">
    <name type="scientific">Nakamurella flava</name>
    <dbReference type="NCBI Taxonomy" id="2576308"/>
    <lineage>
        <taxon>Bacteria</taxon>
        <taxon>Bacillati</taxon>
        <taxon>Actinomycetota</taxon>
        <taxon>Actinomycetes</taxon>
        <taxon>Nakamurellales</taxon>
        <taxon>Nakamurellaceae</taxon>
        <taxon>Nakamurella</taxon>
    </lineage>
</organism>
<name>A0A4U6QJ74_9ACTN</name>
<sequence length="282" mass="30715">MRLSFVSDVHGNIDGLAEVARSAEQLVVLGDLVDYVDYHEPSRGILGRIFGAERVLPFVELRSAGRFPELRQYNNDLWLSLDDPIGVLSETVSELYRSVLAAIGPDVLLTLGNVDVAEAWNAVAGDELPYLDSEVVEIAGHRLGFVAGGAGRDVPGGGDAAGVRERATIADGSPRVWRPLVRPAAEYRAAVAAVGAVDILCSHLPPDLIPLRYDTVPARLESSGPGLLEAIDEHQPTLSVFGHVHQPLARRQRRGRTECVNVGHFQRFPRAFEVDLTRLPRR</sequence>
<dbReference type="AlphaFoldDB" id="A0A4U6QJ74"/>
<dbReference type="InterPro" id="IPR029052">
    <property type="entry name" value="Metallo-depent_PP-like"/>
</dbReference>
<evidence type="ECO:0000259" key="1">
    <source>
        <dbReference type="Pfam" id="PF00149"/>
    </source>
</evidence>
<dbReference type="EMBL" id="SZZH01000001">
    <property type="protein sequence ID" value="TKV60463.1"/>
    <property type="molecule type" value="Genomic_DNA"/>
</dbReference>
<evidence type="ECO:0000313" key="2">
    <source>
        <dbReference type="EMBL" id="TKV60463.1"/>
    </source>
</evidence>
<dbReference type="RefSeq" id="WP_137447767.1">
    <property type="nucleotide sequence ID" value="NZ_SZZH01000001.1"/>
</dbReference>
<dbReference type="Gene3D" id="3.60.21.10">
    <property type="match status" value="2"/>
</dbReference>
<comment type="caution">
    <text evidence="2">The sequence shown here is derived from an EMBL/GenBank/DDBJ whole genome shotgun (WGS) entry which is preliminary data.</text>
</comment>
<proteinExistence type="predicted"/>
<protein>
    <submittedName>
        <fullName evidence="2">Metallophosphoesterase</fullName>
    </submittedName>
</protein>
<keyword evidence="3" id="KW-1185">Reference proteome</keyword>
<dbReference type="SUPFAM" id="SSF56300">
    <property type="entry name" value="Metallo-dependent phosphatases"/>
    <property type="match status" value="1"/>
</dbReference>
<dbReference type="CDD" id="cd00838">
    <property type="entry name" value="MPP_superfamily"/>
    <property type="match status" value="1"/>
</dbReference>
<feature type="domain" description="Calcineurin-like phosphoesterase" evidence="1">
    <location>
        <begin position="1"/>
        <end position="247"/>
    </location>
</feature>
<gene>
    <name evidence="2" type="ORF">FDO65_01770</name>
</gene>
<dbReference type="Pfam" id="PF00149">
    <property type="entry name" value="Metallophos"/>
    <property type="match status" value="1"/>
</dbReference>